<dbReference type="Pfam" id="PF25601">
    <property type="entry name" value="AAA_lid_14"/>
    <property type="match status" value="1"/>
</dbReference>
<dbReference type="InterPro" id="IPR058031">
    <property type="entry name" value="AAA_lid_NorR"/>
</dbReference>
<evidence type="ECO:0000256" key="4">
    <source>
        <dbReference type="ARBA" id="ARBA00023163"/>
    </source>
</evidence>
<organism evidence="6 7">
    <name type="scientific">Pendulispora rubella</name>
    <dbReference type="NCBI Taxonomy" id="2741070"/>
    <lineage>
        <taxon>Bacteria</taxon>
        <taxon>Pseudomonadati</taxon>
        <taxon>Myxococcota</taxon>
        <taxon>Myxococcia</taxon>
        <taxon>Myxococcales</taxon>
        <taxon>Sorangiineae</taxon>
        <taxon>Pendulisporaceae</taxon>
        <taxon>Pendulispora</taxon>
    </lineage>
</organism>
<dbReference type="PANTHER" id="PTHR32071:SF57">
    <property type="entry name" value="C4-DICARBOXYLATE TRANSPORT TRANSCRIPTIONAL REGULATORY PROTEIN DCTD"/>
    <property type="match status" value="1"/>
</dbReference>
<sequence>MSRQPFHFHEMGRGVYARVGNGATPHLPALLSKQTADVRRLAAVFALTRAIADVNTVVELEAAVSGWAKTQLGCENAKILGVEAPWSGGRDGEAILETPTGGSGGTIFVPSHGAPAGWMSFTTSMPVDGVKDALCELLVLAAAMCASRWAQMAKLRAAQEESDTFRRQAIGSARTFLGTSPGAEEIARAIPRLGASDAAVLLLGEIGVGKSFVARLIHESSPRKNEPFRIVNCAAVVEHGKVGSFETAERGTLLLDEVGELPLASQGQLLQVLEARDLDARVLATTHRDLEEMMAAGTFRHDLYSRISAFRIEIPPLRERGNDVVVLATQMVTDLTESGGRRVQGFSPAAVESLRRHPWPGNVHELRNALERALALGSGPRIEASELPATAGDENDGGWVELPMNEERLNTRNREAALRHCAGNKTRAAALLGIRRARLYKK</sequence>
<keyword evidence="4" id="KW-0804">Transcription</keyword>
<keyword evidence="7" id="KW-1185">Reference proteome</keyword>
<evidence type="ECO:0000256" key="3">
    <source>
        <dbReference type="ARBA" id="ARBA00023015"/>
    </source>
</evidence>
<dbReference type="InterPro" id="IPR027417">
    <property type="entry name" value="P-loop_NTPase"/>
</dbReference>
<dbReference type="EMBL" id="CP089983">
    <property type="protein sequence ID" value="WXB08741.1"/>
    <property type="molecule type" value="Genomic_DNA"/>
</dbReference>
<dbReference type="Pfam" id="PF14532">
    <property type="entry name" value="Sigma54_activ_2"/>
    <property type="match status" value="1"/>
</dbReference>
<dbReference type="InterPro" id="IPR002078">
    <property type="entry name" value="Sigma_54_int"/>
</dbReference>
<keyword evidence="2" id="KW-0067">ATP-binding</keyword>
<dbReference type="Gene3D" id="3.40.50.300">
    <property type="entry name" value="P-loop containing nucleotide triphosphate hydrolases"/>
    <property type="match status" value="1"/>
</dbReference>
<accession>A0ABZ2LHV6</accession>
<dbReference type="SMART" id="SM00382">
    <property type="entry name" value="AAA"/>
    <property type="match status" value="1"/>
</dbReference>
<evidence type="ECO:0000313" key="7">
    <source>
        <dbReference type="Proteomes" id="UP001374803"/>
    </source>
</evidence>
<gene>
    <name evidence="6" type="ORF">LVJ94_16055</name>
</gene>
<dbReference type="Gene3D" id="1.10.10.60">
    <property type="entry name" value="Homeodomain-like"/>
    <property type="match status" value="1"/>
</dbReference>
<dbReference type="CDD" id="cd00009">
    <property type="entry name" value="AAA"/>
    <property type="match status" value="1"/>
</dbReference>
<protein>
    <submittedName>
        <fullName evidence="6">Sigma 54-interacting transcriptional regulator</fullName>
    </submittedName>
</protein>
<dbReference type="InterPro" id="IPR002197">
    <property type="entry name" value="HTH_Fis"/>
</dbReference>
<evidence type="ECO:0000256" key="2">
    <source>
        <dbReference type="ARBA" id="ARBA00022840"/>
    </source>
</evidence>
<dbReference type="PROSITE" id="PS50045">
    <property type="entry name" value="SIGMA54_INTERACT_4"/>
    <property type="match status" value="1"/>
</dbReference>
<evidence type="ECO:0000313" key="6">
    <source>
        <dbReference type="EMBL" id="WXB08741.1"/>
    </source>
</evidence>
<dbReference type="SUPFAM" id="SSF52540">
    <property type="entry name" value="P-loop containing nucleoside triphosphate hydrolases"/>
    <property type="match status" value="1"/>
</dbReference>
<dbReference type="PANTHER" id="PTHR32071">
    <property type="entry name" value="TRANSCRIPTIONAL REGULATORY PROTEIN"/>
    <property type="match status" value="1"/>
</dbReference>
<reference evidence="6" key="1">
    <citation type="submission" date="2021-12" db="EMBL/GenBank/DDBJ databases">
        <title>Discovery of the Pendulisporaceae a myxobacterial family with distinct sporulation behavior and unique specialized metabolism.</title>
        <authorList>
            <person name="Garcia R."/>
            <person name="Popoff A."/>
            <person name="Bader C.D."/>
            <person name="Loehr J."/>
            <person name="Walesch S."/>
            <person name="Walt C."/>
            <person name="Boldt J."/>
            <person name="Bunk B."/>
            <person name="Haeckl F.J.F.P.J."/>
            <person name="Gunesch A.P."/>
            <person name="Birkelbach J."/>
            <person name="Nuebel U."/>
            <person name="Pietschmann T."/>
            <person name="Bach T."/>
            <person name="Mueller R."/>
        </authorList>
    </citation>
    <scope>NUCLEOTIDE SEQUENCE</scope>
    <source>
        <strain evidence="6">MSr11367</strain>
    </source>
</reference>
<keyword evidence="1" id="KW-0547">Nucleotide-binding</keyword>
<dbReference type="InterPro" id="IPR003593">
    <property type="entry name" value="AAA+_ATPase"/>
</dbReference>
<name>A0ABZ2LHV6_9BACT</name>
<dbReference type="Pfam" id="PF02954">
    <property type="entry name" value="HTH_8"/>
    <property type="match status" value="1"/>
</dbReference>
<keyword evidence="3" id="KW-0805">Transcription regulation</keyword>
<evidence type="ECO:0000256" key="1">
    <source>
        <dbReference type="ARBA" id="ARBA00022741"/>
    </source>
</evidence>
<dbReference type="RefSeq" id="WP_394838417.1">
    <property type="nucleotide sequence ID" value="NZ_CP089929.1"/>
</dbReference>
<evidence type="ECO:0000259" key="5">
    <source>
        <dbReference type="PROSITE" id="PS50045"/>
    </source>
</evidence>
<dbReference type="Proteomes" id="UP001374803">
    <property type="component" value="Chromosome"/>
</dbReference>
<feature type="domain" description="Sigma-54 factor interaction" evidence="5">
    <location>
        <begin position="176"/>
        <end position="375"/>
    </location>
</feature>
<dbReference type="Gene3D" id="1.10.8.60">
    <property type="match status" value="1"/>
</dbReference>
<proteinExistence type="predicted"/>